<sequence>MRTIIRDILQNDIVNSQDSDDNNDEIITYELNCTTPNVSEAPKAAKVLNVFVHSSLVFVMLMLNKNQKQPKITDILH</sequence>
<comment type="caution">
    <text evidence="1">The sequence shown here is derived from an EMBL/GenBank/DDBJ whole genome shotgun (WGS) entry which is preliminary data.</text>
</comment>
<proteinExistence type="predicted"/>
<reference evidence="1 2" key="1">
    <citation type="submission" date="2023-11" db="EMBL/GenBank/DDBJ databases">
        <authorList>
            <person name="Hedman E."/>
            <person name="Englund M."/>
            <person name="Stromberg M."/>
            <person name="Nyberg Akerstrom W."/>
            <person name="Nylinder S."/>
            <person name="Jareborg N."/>
            <person name="Kallberg Y."/>
            <person name="Kronander E."/>
        </authorList>
    </citation>
    <scope>NUCLEOTIDE SEQUENCE [LARGE SCALE GENOMIC DNA]</scope>
</reference>
<dbReference type="AlphaFoldDB" id="A0AAV1LMV4"/>
<protein>
    <submittedName>
        <fullName evidence="1">Uncharacterized protein</fullName>
    </submittedName>
</protein>
<accession>A0AAV1LMV4</accession>
<dbReference type="Proteomes" id="UP001314205">
    <property type="component" value="Unassembled WGS sequence"/>
</dbReference>
<evidence type="ECO:0000313" key="2">
    <source>
        <dbReference type="Proteomes" id="UP001314205"/>
    </source>
</evidence>
<dbReference type="EMBL" id="CAVLGL010000092">
    <property type="protein sequence ID" value="CAK1595447.1"/>
    <property type="molecule type" value="Genomic_DNA"/>
</dbReference>
<name>A0AAV1LMV4_9NEOP</name>
<gene>
    <name evidence="1" type="ORF">PARMNEM_LOCUS14927</name>
</gene>
<evidence type="ECO:0000313" key="1">
    <source>
        <dbReference type="EMBL" id="CAK1595447.1"/>
    </source>
</evidence>
<keyword evidence="2" id="KW-1185">Reference proteome</keyword>
<organism evidence="1 2">
    <name type="scientific">Parnassius mnemosyne</name>
    <name type="common">clouded apollo</name>
    <dbReference type="NCBI Taxonomy" id="213953"/>
    <lineage>
        <taxon>Eukaryota</taxon>
        <taxon>Metazoa</taxon>
        <taxon>Ecdysozoa</taxon>
        <taxon>Arthropoda</taxon>
        <taxon>Hexapoda</taxon>
        <taxon>Insecta</taxon>
        <taxon>Pterygota</taxon>
        <taxon>Neoptera</taxon>
        <taxon>Endopterygota</taxon>
        <taxon>Lepidoptera</taxon>
        <taxon>Glossata</taxon>
        <taxon>Ditrysia</taxon>
        <taxon>Papilionoidea</taxon>
        <taxon>Papilionidae</taxon>
        <taxon>Parnassiinae</taxon>
        <taxon>Parnassini</taxon>
        <taxon>Parnassius</taxon>
        <taxon>Driopa</taxon>
    </lineage>
</organism>